<feature type="region of interest" description="Disordered" evidence="2">
    <location>
        <begin position="1"/>
        <end position="21"/>
    </location>
</feature>
<protein>
    <submittedName>
        <fullName evidence="3">Uncharacterized protein</fullName>
    </submittedName>
</protein>
<accession>A0AA36IJV4</accession>
<keyword evidence="4" id="KW-1185">Reference proteome</keyword>
<feature type="region of interest" description="Disordered" evidence="2">
    <location>
        <begin position="34"/>
        <end position="99"/>
    </location>
</feature>
<feature type="region of interest" description="Disordered" evidence="2">
    <location>
        <begin position="207"/>
        <end position="231"/>
    </location>
</feature>
<feature type="compositionally biased region" description="Basic and acidic residues" evidence="2">
    <location>
        <begin position="1"/>
        <end position="10"/>
    </location>
</feature>
<evidence type="ECO:0000313" key="3">
    <source>
        <dbReference type="EMBL" id="CAJ1388073.1"/>
    </source>
</evidence>
<proteinExistence type="predicted"/>
<reference evidence="3" key="1">
    <citation type="submission" date="2023-08" db="EMBL/GenBank/DDBJ databases">
        <authorList>
            <person name="Chen Y."/>
            <person name="Shah S."/>
            <person name="Dougan E. K."/>
            <person name="Thang M."/>
            <person name="Chan C."/>
        </authorList>
    </citation>
    <scope>NUCLEOTIDE SEQUENCE</scope>
</reference>
<feature type="compositionally biased region" description="Low complexity" evidence="2">
    <location>
        <begin position="43"/>
        <end position="52"/>
    </location>
</feature>
<dbReference type="Proteomes" id="UP001178507">
    <property type="component" value="Unassembled WGS sequence"/>
</dbReference>
<gene>
    <name evidence="3" type="ORF">EVOR1521_LOCUS14015</name>
</gene>
<evidence type="ECO:0000313" key="4">
    <source>
        <dbReference type="Proteomes" id="UP001178507"/>
    </source>
</evidence>
<organism evidence="3 4">
    <name type="scientific">Effrenium voratum</name>
    <dbReference type="NCBI Taxonomy" id="2562239"/>
    <lineage>
        <taxon>Eukaryota</taxon>
        <taxon>Sar</taxon>
        <taxon>Alveolata</taxon>
        <taxon>Dinophyceae</taxon>
        <taxon>Suessiales</taxon>
        <taxon>Symbiodiniaceae</taxon>
        <taxon>Effrenium</taxon>
    </lineage>
</organism>
<feature type="region of interest" description="Disordered" evidence="2">
    <location>
        <begin position="123"/>
        <end position="150"/>
    </location>
</feature>
<dbReference type="EMBL" id="CAUJNA010001633">
    <property type="protein sequence ID" value="CAJ1388073.1"/>
    <property type="molecule type" value="Genomic_DNA"/>
</dbReference>
<feature type="compositionally biased region" description="Basic and acidic residues" evidence="2">
    <location>
        <begin position="88"/>
        <end position="99"/>
    </location>
</feature>
<dbReference type="AlphaFoldDB" id="A0AA36IJV4"/>
<feature type="compositionally biased region" description="Basic residues" evidence="2">
    <location>
        <begin position="222"/>
        <end position="231"/>
    </location>
</feature>
<name>A0AA36IJV4_9DINO</name>
<feature type="coiled-coil region" evidence="1">
    <location>
        <begin position="155"/>
        <end position="182"/>
    </location>
</feature>
<keyword evidence="1" id="KW-0175">Coiled coil</keyword>
<comment type="caution">
    <text evidence="3">The sequence shown here is derived from an EMBL/GenBank/DDBJ whole genome shotgun (WGS) entry which is preliminary data.</text>
</comment>
<sequence length="231" mass="25686">MTAAAREDQAPKTPQAEAVEFVEKTKSLGFRVEMPDIEHDRQAQQAEAAESGESAEKTECLGFRVEMPDIEHEHQAPKPLAEAESVEPLEKTESLGFREMEMPNVEPEHQETAEEALEAAWAAHTGSPGSEADVGQPVPTQDEPEDLDDSTLLEIEALKTQVEEAMRRTARAQMQLRRKKAEEFMLAALAKHCELACKVYKAHDQGCAEETGRRPSAEAKRSLRRHADGHH</sequence>
<evidence type="ECO:0000256" key="2">
    <source>
        <dbReference type="SAM" id="MobiDB-lite"/>
    </source>
</evidence>
<feature type="compositionally biased region" description="Basic and acidic residues" evidence="2">
    <location>
        <begin position="66"/>
        <end position="76"/>
    </location>
</feature>
<evidence type="ECO:0000256" key="1">
    <source>
        <dbReference type="SAM" id="Coils"/>
    </source>
</evidence>
<feature type="compositionally biased region" description="Basic and acidic residues" evidence="2">
    <location>
        <begin position="207"/>
        <end position="221"/>
    </location>
</feature>